<sequence>MINSGAGLDLTKFFSFFLFFLSPFNFQGFHQHLDMFSPKGGLCYGGEGDKKWISDLAVWGIIWIDALSGRGLSLTVGVACPSVGVACHPPHSHYRSSCVITRRTVRRRPRTVQGFDWRGEAGVVFVGLFSYDIISNVMKGSGEKCGTSFSTY</sequence>
<dbReference type="EMBL" id="GBXM01012668">
    <property type="protein sequence ID" value="JAH95909.1"/>
    <property type="molecule type" value="Transcribed_RNA"/>
</dbReference>
<reference evidence="1" key="1">
    <citation type="submission" date="2014-11" db="EMBL/GenBank/DDBJ databases">
        <authorList>
            <person name="Amaro Gonzalez C."/>
        </authorList>
    </citation>
    <scope>NUCLEOTIDE SEQUENCE</scope>
</reference>
<organism evidence="1">
    <name type="scientific">Anguilla anguilla</name>
    <name type="common">European freshwater eel</name>
    <name type="synonym">Muraena anguilla</name>
    <dbReference type="NCBI Taxonomy" id="7936"/>
    <lineage>
        <taxon>Eukaryota</taxon>
        <taxon>Metazoa</taxon>
        <taxon>Chordata</taxon>
        <taxon>Craniata</taxon>
        <taxon>Vertebrata</taxon>
        <taxon>Euteleostomi</taxon>
        <taxon>Actinopterygii</taxon>
        <taxon>Neopterygii</taxon>
        <taxon>Teleostei</taxon>
        <taxon>Anguilliformes</taxon>
        <taxon>Anguillidae</taxon>
        <taxon>Anguilla</taxon>
    </lineage>
</organism>
<reference evidence="1" key="2">
    <citation type="journal article" date="2015" name="Fish Shellfish Immunol.">
        <title>Early steps in the European eel (Anguilla anguilla)-Vibrio vulnificus interaction in the gills: Role of the RtxA13 toxin.</title>
        <authorList>
            <person name="Callol A."/>
            <person name="Pajuelo D."/>
            <person name="Ebbesson L."/>
            <person name="Teles M."/>
            <person name="MacKenzie S."/>
            <person name="Amaro C."/>
        </authorList>
    </citation>
    <scope>NUCLEOTIDE SEQUENCE</scope>
</reference>
<name>A0A0E9WZZ6_ANGAN</name>
<proteinExistence type="predicted"/>
<accession>A0A0E9WZZ6</accession>
<evidence type="ECO:0000313" key="1">
    <source>
        <dbReference type="EMBL" id="JAH95909.1"/>
    </source>
</evidence>
<protein>
    <submittedName>
        <fullName evidence="1">Uncharacterized protein</fullName>
    </submittedName>
</protein>
<dbReference type="AlphaFoldDB" id="A0A0E9WZZ6"/>